<proteinExistence type="predicted"/>
<organism evidence="1 2">
    <name type="scientific">Pristionchus fissidentatus</name>
    <dbReference type="NCBI Taxonomy" id="1538716"/>
    <lineage>
        <taxon>Eukaryota</taxon>
        <taxon>Metazoa</taxon>
        <taxon>Ecdysozoa</taxon>
        <taxon>Nematoda</taxon>
        <taxon>Chromadorea</taxon>
        <taxon>Rhabditida</taxon>
        <taxon>Rhabditina</taxon>
        <taxon>Diplogasteromorpha</taxon>
        <taxon>Diplogasteroidea</taxon>
        <taxon>Neodiplogasteridae</taxon>
        <taxon>Pristionchus</taxon>
    </lineage>
</organism>
<evidence type="ECO:0000313" key="2">
    <source>
        <dbReference type="Proteomes" id="UP001432322"/>
    </source>
</evidence>
<accession>A0AAV5V9T7</accession>
<feature type="non-terminal residue" evidence="1">
    <location>
        <position position="111"/>
    </location>
</feature>
<dbReference type="Proteomes" id="UP001432322">
    <property type="component" value="Unassembled WGS sequence"/>
</dbReference>
<protein>
    <submittedName>
        <fullName evidence="1">Uncharacterized protein</fullName>
    </submittedName>
</protein>
<keyword evidence="2" id="KW-1185">Reference proteome</keyword>
<gene>
    <name evidence="1" type="ORF">PFISCL1PPCAC_7708</name>
</gene>
<dbReference type="EMBL" id="BTSY01000002">
    <property type="protein sequence ID" value="GMT16411.1"/>
    <property type="molecule type" value="Genomic_DNA"/>
</dbReference>
<sequence>MCRDTCKHHCESPSSLPVAPESVVSFASKMSKYRVEDIAKLMTITAASLIGDPMVVVSEDLFKEIADIVSFQHEEAHASADHNQEVLVVDQLLAAPENKEDEDSIDSSDLL</sequence>
<reference evidence="1" key="1">
    <citation type="submission" date="2023-10" db="EMBL/GenBank/DDBJ databases">
        <title>Genome assembly of Pristionchus species.</title>
        <authorList>
            <person name="Yoshida K."/>
            <person name="Sommer R.J."/>
        </authorList>
    </citation>
    <scope>NUCLEOTIDE SEQUENCE</scope>
    <source>
        <strain evidence="1">RS5133</strain>
    </source>
</reference>
<comment type="caution">
    <text evidence="1">The sequence shown here is derived from an EMBL/GenBank/DDBJ whole genome shotgun (WGS) entry which is preliminary data.</text>
</comment>
<evidence type="ECO:0000313" key="1">
    <source>
        <dbReference type="EMBL" id="GMT16411.1"/>
    </source>
</evidence>
<dbReference type="AlphaFoldDB" id="A0AAV5V9T7"/>
<name>A0AAV5V9T7_9BILA</name>